<proteinExistence type="predicted"/>
<evidence type="ECO:0000259" key="1">
    <source>
        <dbReference type="Pfam" id="PF11716"/>
    </source>
</evidence>
<dbReference type="GO" id="GO:0046872">
    <property type="term" value="F:metal ion binding"/>
    <property type="evidence" value="ECO:0007669"/>
    <property type="project" value="InterPro"/>
</dbReference>
<organism evidence="2 3">
    <name type="scientific">Thermobifida halotolerans</name>
    <dbReference type="NCBI Taxonomy" id="483545"/>
    <lineage>
        <taxon>Bacteria</taxon>
        <taxon>Bacillati</taxon>
        <taxon>Actinomycetota</taxon>
        <taxon>Actinomycetes</taxon>
        <taxon>Streptosporangiales</taxon>
        <taxon>Nocardiopsidaceae</taxon>
        <taxon>Thermobifida</taxon>
    </lineage>
</organism>
<evidence type="ECO:0000313" key="2">
    <source>
        <dbReference type="EMBL" id="UOE21622.1"/>
    </source>
</evidence>
<keyword evidence="2" id="KW-0413">Isomerase</keyword>
<reference evidence="2" key="1">
    <citation type="submission" date="2020-10" db="EMBL/GenBank/DDBJ databases">
        <title>De novo genome project of the cellulose decomposer Thermobifida halotolerans type strain.</title>
        <authorList>
            <person name="Nagy I."/>
            <person name="Horvath B."/>
            <person name="Kukolya J."/>
            <person name="Nagy I."/>
            <person name="Orsini M."/>
        </authorList>
    </citation>
    <scope>NUCLEOTIDE SEQUENCE</scope>
    <source>
        <strain evidence="2">DSM 44931</strain>
    </source>
</reference>
<dbReference type="InterPro" id="IPR017517">
    <property type="entry name" value="Maleyloyr_isom"/>
</dbReference>
<accession>A0A399G721</accession>
<dbReference type="NCBIfam" id="TIGR03083">
    <property type="entry name" value="maleylpyruvate isomerase family mycothiol-dependent enzyme"/>
    <property type="match status" value="1"/>
</dbReference>
<dbReference type="EMBL" id="CP063196">
    <property type="protein sequence ID" value="UOE21622.1"/>
    <property type="molecule type" value="Genomic_DNA"/>
</dbReference>
<dbReference type="GO" id="GO:0016853">
    <property type="term" value="F:isomerase activity"/>
    <property type="evidence" value="ECO:0007669"/>
    <property type="project" value="UniProtKB-KW"/>
</dbReference>
<evidence type="ECO:0000313" key="3">
    <source>
        <dbReference type="Proteomes" id="UP000265719"/>
    </source>
</evidence>
<protein>
    <submittedName>
        <fullName evidence="2">Maleylpyruvate isomerase family mycothiol-dependent enzyme</fullName>
    </submittedName>
</protein>
<keyword evidence="3" id="KW-1185">Reference proteome</keyword>
<dbReference type="SUPFAM" id="SSF109854">
    <property type="entry name" value="DinB/YfiT-like putative metalloenzymes"/>
    <property type="match status" value="1"/>
</dbReference>
<dbReference type="InterPro" id="IPR034660">
    <property type="entry name" value="DinB/YfiT-like"/>
</dbReference>
<dbReference type="AlphaFoldDB" id="A0A399G721"/>
<name>A0A399G721_9ACTN</name>
<dbReference type="InterPro" id="IPR024344">
    <property type="entry name" value="MDMPI_metal-binding"/>
</dbReference>
<dbReference type="Gene3D" id="1.20.120.450">
    <property type="entry name" value="dinb family like domain"/>
    <property type="match status" value="1"/>
</dbReference>
<gene>
    <name evidence="2" type="ORF">NI17_011275</name>
</gene>
<dbReference type="KEGG" id="thao:NI17_011275"/>
<feature type="domain" description="Mycothiol-dependent maleylpyruvate isomerase metal-binding" evidence="1">
    <location>
        <begin position="17"/>
        <end position="158"/>
    </location>
</feature>
<dbReference type="RefSeq" id="WP_119267537.1">
    <property type="nucleotide sequence ID" value="NZ_CP063196.1"/>
</dbReference>
<dbReference type="Proteomes" id="UP000265719">
    <property type="component" value="Chromosome"/>
</dbReference>
<dbReference type="Pfam" id="PF11716">
    <property type="entry name" value="MDMPI_N"/>
    <property type="match status" value="1"/>
</dbReference>
<sequence length="278" mass="30430">MDDFAWLGTPIDVRGLFRPEREELLTLLRSLTPDDWSAEAVPGWTVRDTAAHILGDDYGRLARDRDGYHEGPAPEPGEPLEAFIHRVNQQWVDAAARISPAALVDTLELTGRHIADLWRRSSPDGRSLPVSWAGADPAPLWLDAARDLTEYWTHRQQIRLATGRSASHDPRFLTPVLDTFMRALPQTLRGVPAPTGTQVRVVVEGDAGGTWTATAAAGGWSLAAADRGDPAAEVRFDPDTAWRLCTRGIDPDTAAARSVLHGDRDLAEAVCQILSIIR</sequence>